<dbReference type="PANTHER" id="PTHR36352">
    <property type="entry name" value="EXPRESSED PROTEIN"/>
    <property type="match status" value="1"/>
</dbReference>
<dbReference type="Pfam" id="PF23650">
    <property type="entry name" value="DUF7148"/>
    <property type="match status" value="1"/>
</dbReference>
<keyword evidence="3" id="KW-1185">Reference proteome</keyword>
<evidence type="ECO:0000313" key="3">
    <source>
        <dbReference type="Proteomes" id="UP000198341"/>
    </source>
</evidence>
<feature type="domain" description="DUF7148" evidence="1">
    <location>
        <begin position="42"/>
        <end position="164"/>
    </location>
</feature>
<proteinExistence type="predicted"/>
<dbReference type="EMBL" id="FO082267">
    <property type="protein sequence ID" value="CCO19053.1"/>
    <property type="molecule type" value="Genomic_DNA"/>
</dbReference>
<sequence length="166" mass="18166">MFASTTRVLTTESRVHPTRRWKSNNATRVAKIKASSSNLEGAESVQLGTAKLPADINVETFSSSLFQWATTLTTSGQNMPFVLPQKVDKTETGFEMDFLKSNPNDPGSFVSVGTIEAKVEEIDDGSKILFLRGYGDVKVPKKLVDVPIVMQTMPNAIKRAITVSMP</sequence>
<dbReference type="InterPro" id="IPR055572">
    <property type="entry name" value="DUF7148"/>
</dbReference>
<evidence type="ECO:0000259" key="1">
    <source>
        <dbReference type="Pfam" id="PF23650"/>
    </source>
</evidence>
<organism evidence="2 3">
    <name type="scientific">Bathycoccus prasinos</name>
    <dbReference type="NCBI Taxonomy" id="41875"/>
    <lineage>
        <taxon>Eukaryota</taxon>
        <taxon>Viridiplantae</taxon>
        <taxon>Chlorophyta</taxon>
        <taxon>Mamiellophyceae</taxon>
        <taxon>Mamiellales</taxon>
        <taxon>Bathycoccaceae</taxon>
        <taxon>Bathycoccus</taxon>
    </lineage>
</organism>
<gene>
    <name evidence="2" type="ordered locus">Bathy12g03600</name>
</gene>
<accession>K8FBP4</accession>
<dbReference type="PANTHER" id="PTHR36352:SF1">
    <property type="entry name" value="EXPRESSED PROTEIN"/>
    <property type="match status" value="1"/>
</dbReference>
<dbReference type="RefSeq" id="XP_007509938.1">
    <property type="nucleotide sequence ID" value="XM_007509876.1"/>
</dbReference>
<reference evidence="2 3" key="1">
    <citation type="submission" date="2011-10" db="EMBL/GenBank/DDBJ databases">
        <authorList>
            <person name="Genoscope - CEA"/>
        </authorList>
    </citation>
    <scope>NUCLEOTIDE SEQUENCE [LARGE SCALE GENOMIC DNA]</scope>
    <source>
        <strain evidence="2 3">RCC 1105</strain>
    </source>
</reference>
<dbReference type="KEGG" id="bpg:Bathy12g03600"/>
<dbReference type="eggNOG" id="ENOG502RZTF">
    <property type="taxonomic scope" value="Eukaryota"/>
</dbReference>
<dbReference type="OrthoDB" id="1930092at2759"/>
<dbReference type="Proteomes" id="UP000198341">
    <property type="component" value="Chromosome 12"/>
</dbReference>
<evidence type="ECO:0000313" key="2">
    <source>
        <dbReference type="EMBL" id="CCO19053.1"/>
    </source>
</evidence>
<dbReference type="STRING" id="41875.K8FBP4"/>
<protein>
    <recommendedName>
        <fullName evidence="1">DUF7148 domain-containing protein</fullName>
    </recommendedName>
</protein>
<dbReference type="GeneID" id="19012575"/>
<name>K8FBP4_9CHLO</name>
<dbReference type="AlphaFoldDB" id="K8FBP4"/>